<evidence type="ECO:0008006" key="3">
    <source>
        <dbReference type="Google" id="ProtNLM"/>
    </source>
</evidence>
<comment type="caution">
    <text evidence="1">The sequence shown here is derived from an EMBL/GenBank/DDBJ whole genome shotgun (WGS) entry which is preliminary data.</text>
</comment>
<dbReference type="EMBL" id="BAAAHB010000026">
    <property type="protein sequence ID" value="GAA0464643.1"/>
    <property type="molecule type" value="Genomic_DNA"/>
</dbReference>
<dbReference type="Proteomes" id="UP001499895">
    <property type="component" value="Unassembled WGS sequence"/>
</dbReference>
<accession>A0ABP3JUE4</accession>
<evidence type="ECO:0000313" key="1">
    <source>
        <dbReference type="EMBL" id="GAA0464643.1"/>
    </source>
</evidence>
<proteinExistence type="predicted"/>
<keyword evidence="2" id="KW-1185">Reference proteome</keyword>
<name>A0ABP3JUE4_9ACTN</name>
<gene>
    <name evidence="1" type="ORF">GCM10009544_28740</name>
</gene>
<protein>
    <recommendedName>
        <fullName evidence="3">Tat pathway signal protein</fullName>
    </recommendedName>
</protein>
<dbReference type="Gene3D" id="1.25.40.10">
    <property type="entry name" value="Tetratricopeptide repeat domain"/>
    <property type="match status" value="1"/>
</dbReference>
<evidence type="ECO:0000313" key="2">
    <source>
        <dbReference type="Proteomes" id="UP001499895"/>
    </source>
</evidence>
<dbReference type="InterPro" id="IPR011990">
    <property type="entry name" value="TPR-like_helical_dom_sf"/>
</dbReference>
<sequence>MPPDELTVALPFRGGRRAYGGFVERTRNEALAEWMAEHQMTEGELADAVNGELGALTGRDGLVSDRTVRRWLSGETRWPQTRQCKVLEQLAGRSAEALGFVPRRSRSRSAPPQEVEPVQRRVFLTATTGTALAATAVAGQGPRPRVGMSDVNRLAARLADVVASDDRHGGTTALETRAAALARQTLDLQQRGSSTTRVRSHLYALAAAFTSSAMWAATDGQRLDTAQQHMQRAVTLAGLSGDGAVRFRVWGHAAALYRQLGRYTDALAADDAARAVVITRRDPLYASLAHARIAVTHADLHARTAALRSLGHAQDALTRADRNTPRPPWMQFYDEAELELLTLITHTVLGQWADAEAHAHQHLALLRPELVRNRALSLAYLAHAQLEQGALEPAVASALAVPADARQGRAGQKLAQFTARLAAVAPRTPEARAWADHCHEGKTSVER</sequence>
<organism evidence="1 2">
    <name type="scientific">Streptomyces stramineus</name>
    <dbReference type="NCBI Taxonomy" id="173861"/>
    <lineage>
        <taxon>Bacteria</taxon>
        <taxon>Bacillati</taxon>
        <taxon>Actinomycetota</taxon>
        <taxon>Actinomycetes</taxon>
        <taxon>Kitasatosporales</taxon>
        <taxon>Streptomycetaceae</taxon>
        <taxon>Streptomyces</taxon>
    </lineage>
</organism>
<reference evidence="2" key="1">
    <citation type="journal article" date="2019" name="Int. J. Syst. Evol. Microbiol.">
        <title>The Global Catalogue of Microorganisms (GCM) 10K type strain sequencing project: providing services to taxonomists for standard genome sequencing and annotation.</title>
        <authorList>
            <consortium name="The Broad Institute Genomics Platform"/>
            <consortium name="The Broad Institute Genome Sequencing Center for Infectious Disease"/>
            <person name="Wu L."/>
            <person name="Ma J."/>
        </authorList>
    </citation>
    <scope>NUCLEOTIDE SEQUENCE [LARGE SCALE GENOMIC DNA]</scope>
    <source>
        <strain evidence="2">JCM 10649</strain>
    </source>
</reference>